<dbReference type="Proteomes" id="UP001501455">
    <property type="component" value="Unassembled WGS sequence"/>
</dbReference>
<proteinExistence type="predicted"/>
<dbReference type="RefSeq" id="WP_193459792.1">
    <property type="nucleotide sequence ID" value="NZ_BAAAXF010000004.1"/>
</dbReference>
<name>A0ABP6TFD7_9ACTN</name>
<reference evidence="2" key="1">
    <citation type="journal article" date="2019" name="Int. J. Syst. Evol. Microbiol.">
        <title>The Global Catalogue of Microorganisms (GCM) 10K type strain sequencing project: providing services to taxonomists for standard genome sequencing and annotation.</title>
        <authorList>
            <consortium name="The Broad Institute Genomics Platform"/>
            <consortium name="The Broad Institute Genome Sequencing Center for Infectious Disease"/>
            <person name="Wu L."/>
            <person name="Ma J."/>
        </authorList>
    </citation>
    <scope>NUCLEOTIDE SEQUENCE [LARGE SCALE GENOMIC DNA]</scope>
    <source>
        <strain evidence="2">JCM 4816</strain>
    </source>
</reference>
<keyword evidence="2" id="KW-1185">Reference proteome</keyword>
<accession>A0ABP6TFD7</accession>
<comment type="caution">
    <text evidence="1">The sequence shown here is derived from an EMBL/GenBank/DDBJ whole genome shotgun (WGS) entry which is preliminary data.</text>
</comment>
<dbReference type="EMBL" id="BAAAXF010000004">
    <property type="protein sequence ID" value="GAA3493076.1"/>
    <property type="molecule type" value="Genomic_DNA"/>
</dbReference>
<evidence type="ECO:0000313" key="1">
    <source>
        <dbReference type="EMBL" id="GAA3493076.1"/>
    </source>
</evidence>
<gene>
    <name evidence="1" type="ORF">GCM10019016_001750</name>
</gene>
<sequence length="125" mass="13789">MSDDGEQIPRGADCDIDLDEIEEICAAATPGPWFVRHLDDQNAMNLVAISTVEDTGRGERWPAFDHRDLVAATLVQHPRYVDCEDGRWDENAAFIAMAREVIPRLVQEVKHLRAISGGSASDGDS</sequence>
<organism evidence="1 2">
    <name type="scientific">Streptomyces prasinosporus</name>
    <dbReference type="NCBI Taxonomy" id="68256"/>
    <lineage>
        <taxon>Bacteria</taxon>
        <taxon>Bacillati</taxon>
        <taxon>Actinomycetota</taxon>
        <taxon>Actinomycetes</taxon>
        <taxon>Kitasatosporales</taxon>
        <taxon>Streptomycetaceae</taxon>
        <taxon>Streptomyces</taxon>
        <taxon>Streptomyces albogriseolus group</taxon>
    </lineage>
</organism>
<protein>
    <submittedName>
        <fullName evidence="1">Uncharacterized protein</fullName>
    </submittedName>
</protein>
<evidence type="ECO:0000313" key="2">
    <source>
        <dbReference type="Proteomes" id="UP001501455"/>
    </source>
</evidence>